<dbReference type="InterPro" id="IPR000055">
    <property type="entry name" value="Restrct_endonuc_typeI_TRD"/>
</dbReference>
<evidence type="ECO:0000313" key="7">
    <source>
        <dbReference type="EMBL" id="AKA35129.1"/>
    </source>
</evidence>
<dbReference type="PANTHER" id="PTHR30408:SF12">
    <property type="entry name" value="TYPE I RESTRICTION ENZYME MJAVIII SPECIFICITY SUBUNIT"/>
    <property type="match status" value="1"/>
</dbReference>
<dbReference type="REBASE" id="109836">
    <property type="entry name" value="S.Mlu11ORF1511P"/>
</dbReference>
<evidence type="ECO:0000256" key="2">
    <source>
        <dbReference type="ARBA" id="ARBA00022747"/>
    </source>
</evidence>
<dbReference type="InterPro" id="IPR052021">
    <property type="entry name" value="Type-I_RS_S_subunit"/>
</dbReference>
<reference evidence="7 8" key="1">
    <citation type="submission" date="2015-03" db="EMBL/GenBank/DDBJ databases">
        <title>Complete genome sequence of Muricauda lutaonensis CC-HSB-11T, isolated from a coastal hot spring.</title>
        <authorList>
            <person name="Kim K.M."/>
        </authorList>
    </citation>
    <scope>NUCLEOTIDE SEQUENCE [LARGE SCALE GENOMIC DNA]</scope>
    <source>
        <strain evidence="7 8">CC-HSB-11</strain>
    </source>
</reference>
<protein>
    <recommendedName>
        <fullName evidence="6">Type I restriction modification DNA specificity domain-containing protein</fullName>
    </recommendedName>
</protein>
<evidence type="ECO:0000256" key="1">
    <source>
        <dbReference type="ARBA" id="ARBA00010923"/>
    </source>
</evidence>
<evidence type="ECO:0000259" key="6">
    <source>
        <dbReference type="Pfam" id="PF01420"/>
    </source>
</evidence>
<dbReference type="Gene3D" id="3.90.220.20">
    <property type="entry name" value="DNA methylase specificity domains"/>
    <property type="match status" value="2"/>
</dbReference>
<dbReference type="InterPro" id="IPR044946">
    <property type="entry name" value="Restrct_endonuc_typeI_TRD_sf"/>
</dbReference>
<evidence type="ECO:0000256" key="3">
    <source>
        <dbReference type="ARBA" id="ARBA00023125"/>
    </source>
</evidence>
<evidence type="ECO:0000313" key="8">
    <source>
        <dbReference type="Proteomes" id="UP000032726"/>
    </source>
</evidence>
<gene>
    <name evidence="7" type="ORF">VC82_1508</name>
</gene>
<dbReference type="HOGENOM" id="CLU_021095_2_2_10"/>
<dbReference type="GO" id="GO:0009307">
    <property type="term" value="P:DNA restriction-modification system"/>
    <property type="evidence" value="ECO:0007669"/>
    <property type="project" value="UniProtKB-KW"/>
</dbReference>
<dbReference type="OrthoDB" id="9816225at2"/>
<dbReference type="GO" id="GO:0003677">
    <property type="term" value="F:DNA binding"/>
    <property type="evidence" value="ECO:0007669"/>
    <property type="project" value="UniProtKB-KW"/>
</dbReference>
<feature type="domain" description="Type I restriction modification DNA specificity" evidence="6">
    <location>
        <begin position="2"/>
        <end position="191"/>
    </location>
</feature>
<dbReference type="Pfam" id="PF01420">
    <property type="entry name" value="Methylase_S"/>
    <property type="match status" value="2"/>
</dbReference>
<keyword evidence="8" id="KW-1185">Reference proteome</keyword>
<dbReference type="Proteomes" id="UP000032726">
    <property type="component" value="Chromosome"/>
</dbReference>
<dbReference type="CDD" id="cd17278">
    <property type="entry name" value="RMtype1_S_LdeBORF1052P-TRD2-CR2"/>
    <property type="match status" value="2"/>
</dbReference>
<keyword evidence="3" id="KW-0238">DNA-binding</keyword>
<feature type="compositionally biased region" description="Polar residues" evidence="5">
    <location>
        <begin position="412"/>
        <end position="424"/>
    </location>
</feature>
<evidence type="ECO:0000256" key="4">
    <source>
        <dbReference type="SAM" id="Coils"/>
    </source>
</evidence>
<organism evidence="7 8">
    <name type="scientific">Flagellimonas lutaonensis</name>
    <dbReference type="NCBI Taxonomy" id="516051"/>
    <lineage>
        <taxon>Bacteria</taxon>
        <taxon>Pseudomonadati</taxon>
        <taxon>Bacteroidota</taxon>
        <taxon>Flavobacteriia</taxon>
        <taxon>Flavobacteriales</taxon>
        <taxon>Flavobacteriaceae</taxon>
        <taxon>Flagellimonas</taxon>
    </lineage>
</organism>
<dbReference type="KEGG" id="mlt:VC82_1508"/>
<dbReference type="STRING" id="516051.VC82_1508"/>
<dbReference type="EMBL" id="CP011071">
    <property type="protein sequence ID" value="AKA35129.1"/>
    <property type="molecule type" value="Genomic_DNA"/>
</dbReference>
<dbReference type="AlphaFoldDB" id="A0A0D5YTA8"/>
<keyword evidence="4" id="KW-0175">Coiled coil</keyword>
<comment type="similarity">
    <text evidence="1">Belongs to the type-I restriction system S methylase family.</text>
</comment>
<accession>A0A0D5YTA8</accession>
<feature type="coiled-coil region" evidence="4">
    <location>
        <begin position="172"/>
        <end position="199"/>
    </location>
</feature>
<feature type="region of interest" description="Disordered" evidence="5">
    <location>
        <begin position="412"/>
        <end position="434"/>
    </location>
</feature>
<feature type="domain" description="Type I restriction modification DNA specificity" evidence="6">
    <location>
        <begin position="214"/>
        <end position="348"/>
    </location>
</feature>
<dbReference type="PANTHER" id="PTHR30408">
    <property type="entry name" value="TYPE-1 RESTRICTION ENZYME ECOKI SPECIFICITY PROTEIN"/>
    <property type="match status" value="1"/>
</dbReference>
<proteinExistence type="inferred from homology"/>
<sequence>MMSEWKEVISGEVLDLISGYAFKSKDFKEVPDEDDLPVIKIKNVANGDVNFEGVVYHQVSEKLEKYTLEKGDILIAMTGNHPHAMTQVVGDVSRYKLAEKALLNQRVGKLVTKDDNCLDFFYYYFKDEDNRNYLANQSSGSANQANISKGDILGIPMTIPEPEEQRAIASVLSSLDDKIDLLHRQNQTLEQMAETLFRQWFLPAGRHGVEEADEGWEEKSLSEYFHLLGGFAFKSKDYIDVGKYKVITIKGVQDGYLDSNSAARLDTLPEKIKPYQILTIGDILMSLTGNVGRVCLVDEENCLLNQRVAKIEPINKEWKPFAYFYFRQREMIERLTYLSKGSAQLNLSPVETLAQTERFPDDMLINNYCEVVNPILFKIMKNKTQIRTLTALRDTLLPKLMSGEVRVDIDNGETQDFASPQDMPSPQDIKTTHG</sequence>
<keyword evidence="2" id="KW-0680">Restriction system</keyword>
<dbReference type="SUPFAM" id="SSF116734">
    <property type="entry name" value="DNA methylase specificity domain"/>
    <property type="match status" value="2"/>
</dbReference>
<dbReference type="PATRIC" id="fig|516051.4.peg.1555"/>
<name>A0A0D5YTA8_9FLAO</name>
<evidence type="ECO:0000256" key="5">
    <source>
        <dbReference type="SAM" id="MobiDB-lite"/>
    </source>
</evidence>